<feature type="binding site" evidence="7">
    <location>
        <position position="94"/>
    </location>
    <ligand>
        <name>Fe cation</name>
        <dbReference type="ChEBI" id="CHEBI:24875"/>
        <label>1</label>
    </ligand>
</feature>
<dbReference type="GO" id="GO:0008198">
    <property type="term" value="F:ferrous iron binding"/>
    <property type="evidence" value="ECO:0007669"/>
    <property type="project" value="TreeGrafter"/>
</dbReference>
<proteinExistence type="inferred from homology"/>
<dbReference type="EMBL" id="JH719942">
    <property type="protein sequence ID" value="EJF53175.1"/>
    <property type="molecule type" value="Genomic_DNA"/>
</dbReference>
<comment type="subcellular location">
    <subcellularLocation>
        <location evidence="8">Cytoplasm</location>
    </subcellularLocation>
</comment>
<dbReference type="GO" id="GO:0016491">
    <property type="term" value="F:oxidoreductase activity"/>
    <property type="evidence" value="ECO:0007669"/>
    <property type="project" value="UniProtKB-KW"/>
</dbReference>
<dbReference type="EC" id="1.16.3.2" evidence="8"/>
<sequence length="172" mass="19685">MLSKKITAALNAQIAQESAASSAYLAMASWCDREGLGNCAQFFYAQSDEERRHMLKIVHYVNEMDGHAIVPAIEQPETEFESVQKVFKKSYKQEKTVTASINELMSLSQEEKDHSTMVFLQWYVAEQREEEAMVRDILDKIKLIGDGPQSLYYIDKELQQINENRPAEEAEA</sequence>
<feature type="binding site" evidence="7">
    <location>
        <position position="17"/>
    </location>
    <ligand>
        <name>Fe cation</name>
        <dbReference type="ChEBI" id="CHEBI:24875"/>
        <label>1</label>
    </ligand>
</feature>
<evidence type="ECO:0000256" key="4">
    <source>
        <dbReference type="ARBA" id="ARBA00023002"/>
    </source>
</evidence>
<evidence type="ECO:0000313" key="10">
    <source>
        <dbReference type="EMBL" id="EJF53175.1"/>
    </source>
</evidence>
<name>J1I3A9_9BACT</name>
<dbReference type="Gene3D" id="1.20.1260.10">
    <property type="match status" value="1"/>
</dbReference>
<keyword evidence="4" id="KW-0560">Oxidoreductase</keyword>
<dbReference type="CDD" id="cd01055">
    <property type="entry name" value="Nonheme_Ferritin"/>
    <property type="match status" value="1"/>
</dbReference>
<evidence type="ECO:0000313" key="11">
    <source>
        <dbReference type="Proteomes" id="UP000005113"/>
    </source>
</evidence>
<evidence type="ECO:0000256" key="3">
    <source>
        <dbReference type="ARBA" id="ARBA00022723"/>
    </source>
</evidence>
<dbReference type="PROSITE" id="PS50905">
    <property type="entry name" value="FERRITIN_LIKE"/>
    <property type="match status" value="1"/>
</dbReference>
<dbReference type="GO" id="GO:0006826">
    <property type="term" value="P:iron ion transport"/>
    <property type="evidence" value="ECO:0007669"/>
    <property type="project" value="InterPro"/>
</dbReference>
<reference evidence="11" key="1">
    <citation type="journal article" date="2012" name="Stand. Genomic Sci.">
        <title>Permanent draft genome sequence of the gliding predator Saprospira grandis strain Sa g1 (= HR1).</title>
        <authorList>
            <person name="Mavromatis K."/>
            <person name="Chertkov O."/>
            <person name="Lapidus A."/>
            <person name="Nolan M."/>
            <person name="Lucas S."/>
            <person name="Tice H."/>
            <person name="Del Rio T.G."/>
            <person name="Cheng J.F."/>
            <person name="Han C."/>
            <person name="Tapia R."/>
            <person name="Bruce D."/>
            <person name="Goodwin L.A."/>
            <person name="Pitluck S."/>
            <person name="Huntemann M."/>
            <person name="Liolios K."/>
            <person name="Pagani I."/>
            <person name="Ivanova N."/>
            <person name="Mikhailova N."/>
            <person name="Pati A."/>
            <person name="Chen A."/>
            <person name="Palaniappan K."/>
            <person name="Land M."/>
            <person name="Brambilla E.M."/>
            <person name="Rohde M."/>
            <person name="Spring S."/>
            <person name="Goker M."/>
            <person name="Detter J.C."/>
            <person name="Bristow J."/>
            <person name="Eisen J.A."/>
            <person name="Markowitz V."/>
            <person name="Hugenholtz P."/>
            <person name="Kyrpides N.C."/>
            <person name="Klenk H.P."/>
            <person name="Woyke T."/>
        </authorList>
    </citation>
    <scope>NUCLEOTIDE SEQUENCE [LARGE SCALE GENOMIC DNA]</scope>
    <source>
        <strain evidence="11">DSM 2844</strain>
    </source>
</reference>
<dbReference type="GO" id="GO:0008199">
    <property type="term" value="F:ferric iron binding"/>
    <property type="evidence" value="ECO:0007669"/>
    <property type="project" value="InterPro"/>
</dbReference>
<dbReference type="Pfam" id="PF00210">
    <property type="entry name" value="Ferritin"/>
    <property type="match status" value="1"/>
</dbReference>
<evidence type="ECO:0000256" key="6">
    <source>
        <dbReference type="ARBA" id="ARBA00054546"/>
    </source>
</evidence>
<feature type="binding site" evidence="7">
    <location>
        <position position="53"/>
    </location>
    <ligand>
        <name>Fe cation</name>
        <dbReference type="ChEBI" id="CHEBI:24875"/>
        <label>1</label>
    </ligand>
</feature>
<dbReference type="InterPro" id="IPR008331">
    <property type="entry name" value="Ferritin_DPS_dom"/>
</dbReference>
<dbReference type="Proteomes" id="UP000005113">
    <property type="component" value="Unassembled WGS sequence"/>
</dbReference>
<feature type="domain" description="Ferritin-like diiron" evidence="9">
    <location>
        <begin position="1"/>
        <end position="145"/>
    </location>
</feature>
<evidence type="ECO:0000256" key="1">
    <source>
        <dbReference type="ARBA" id="ARBA00006950"/>
    </source>
</evidence>
<dbReference type="InterPro" id="IPR001519">
    <property type="entry name" value="Ferritin"/>
</dbReference>
<dbReference type="InterPro" id="IPR009040">
    <property type="entry name" value="Ferritin-like_diiron"/>
</dbReference>
<evidence type="ECO:0000256" key="7">
    <source>
        <dbReference type="PIRSR" id="PIRSR601519-1"/>
    </source>
</evidence>
<dbReference type="InterPro" id="IPR012347">
    <property type="entry name" value="Ferritin-like"/>
</dbReference>
<dbReference type="SUPFAM" id="SSF47240">
    <property type="entry name" value="Ferritin-like"/>
    <property type="match status" value="1"/>
</dbReference>
<keyword evidence="5 7" id="KW-0408">Iron</keyword>
<dbReference type="GO" id="GO:0042802">
    <property type="term" value="F:identical protein binding"/>
    <property type="evidence" value="ECO:0007669"/>
    <property type="project" value="UniProtKB-ARBA"/>
</dbReference>
<accession>J1I3A9</accession>
<dbReference type="FunFam" id="1.20.1260.10:FF:000001">
    <property type="entry name" value="Non-heme ferritin"/>
    <property type="match status" value="1"/>
</dbReference>
<feature type="binding site" evidence="7">
    <location>
        <position position="127"/>
    </location>
    <ligand>
        <name>Fe cation</name>
        <dbReference type="ChEBI" id="CHEBI:24875"/>
        <label>1</label>
    </ligand>
</feature>
<keyword evidence="8" id="KW-0963">Cytoplasm</keyword>
<comment type="similarity">
    <text evidence="1 8">Belongs to the ferritin family. Prokaryotic subfamily.</text>
</comment>
<dbReference type="HOGENOM" id="CLU_065681_1_0_10"/>
<gene>
    <name evidence="10" type="ORF">SapgrDRAFT_1459</name>
</gene>
<protein>
    <recommendedName>
        <fullName evidence="8">Ferritin</fullName>
        <ecNumber evidence="8">1.16.3.2</ecNumber>
    </recommendedName>
</protein>
<comment type="function">
    <text evidence="8">Iron-storage protein.</text>
</comment>
<dbReference type="InterPro" id="IPR009078">
    <property type="entry name" value="Ferritin-like_SF"/>
</dbReference>
<dbReference type="OrthoDB" id="9801481at2"/>
<dbReference type="AlphaFoldDB" id="J1I3A9"/>
<evidence type="ECO:0000256" key="5">
    <source>
        <dbReference type="ARBA" id="ARBA00023004"/>
    </source>
</evidence>
<dbReference type="PANTHER" id="PTHR11431:SF127">
    <property type="entry name" value="BACTERIAL NON-HEME FERRITIN"/>
    <property type="match status" value="1"/>
</dbReference>
<evidence type="ECO:0000256" key="2">
    <source>
        <dbReference type="ARBA" id="ARBA00022434"/>
    </source>
</evidence>
<comment type="function">
    <text evidence="6">May alleviate iron toxicity in the presence of oxygen.</text>
</comment>
<dbReference type="RefSeq" id="WP_002658635.1">
    <property type="nucleotide sequence ID" value="NZ_JH719942.1"/>
</dbReference>
<feature type="binding site" evidence="7">
    <location>
        <position position="50"/>
    </location>
    <ligand>
        <name>Fe cation</name>
        <dbReference type="ChEBI" id="CHEBI:24875"/>
        <label>1</label>
    </ligand>
</feature>
<organism evidence="10 11">
    <name type="scientific">Saprospira grandis DSM 2844</name>
    <dbReference type="NCBI Taxonomy" id="694433"/>
    <lineage>
        <taxon>Bacteria</taxon>
        <taxon>Pseudomonadati</taxon>
        <taxon>Bacteroidota</taxon>
        <taxon>Saprospiria</taxon>
        <taxon>Saprospirales</taxon>
        <taxon>Saprospiraceae</taxon>
        <taxon>Saprospira</taxon>
    </lineage>
</organism>
<dbReference type="GO" id="GO:0005737">
    <property type="term" value="C:cytoplasm"/>
    <property type="evidence" value="ECO:0007669"/>
    <property type="project" value="UniProtKB-SubCell"/>
</dbReference>
<dbReference type="PANTHER" id="PTHR11431">
    <property type="entry name" value="FERRITIN"/>
    <property type="match status" value="1"/>
</dbReference>
<comment type="catalytic activity">
    <reaction evidence="8">
        <text>4 Fe(2+) + O2 + 6 H2O = 4 iron(III) oxide-hydroxide + 12 H(+)</text>
        <dbReference type="Rhea" id="RHEA:11972"/>
        <dbReference type="ChEBI" id="CHEBI:15377"/>
        <dbReference type="ChEBI" id="CHEBI:15378"/>
        <dbReference type="ChEBI" id="CHEBI:15379"/>
        <dbReference type="ChEBI" id="CHEBI:29033"/>
        <dbReference type="ChEBI" id="CHEBI:78619"/>
        <dbReference type="EC" id="1.16.3.2"/>
    </reaction>
</comment>
<dbReference type="InterPro" id="IPR041719">
    <property type="entry name" value="Ferritin_prok"/>
</dbReference>
<dbReference type="GO" id="GO:0006879">
    <property type="term" value="P:intracellular iron ion homeostasis"/>
    <property type="evidence" value="ECO:0007669"/>
    <property type="project" value="UniProtKB-KW"/>
</dbReference>
<keyword evidence="3 7" id="KW-0479">Metal-binding</keyword>
<evidence type="ECO:0000256" key="8">
    <source>
        <dbReference type="RuleBase" id="RU361145"/>
    </source>
</evidence>
<evidence type="ECO:0000259" key="9">
    <source>
        <dbReference type="PROSITE" id="PS50905"/>
    </source>
</evidence>
<keyword evidence="2 8" id="KW-0409">Iron storage</keyword>